<sequence>MEQILLEAALRHMLDRKVIQDSQHGFTKGKSYLTNLVAFCDRMTTSMDKGRAMNVIYLDFCKAFDTILHKILLSKLERYRFGGWTARWMRNWLDGHIKRVVGIKCTLSKFEDDIKLSGVFAKPEGGDAFQRDLDRLERWAHVNLMKFNETKCKVLHMGQGNLWYQYRLGNEGIESSHAEKDTRY</sequence>
<keyword evidence="2" id="KW-1185">Reference proteome</keyword>
<dbReference type="EMBL" id="BAAFJT010000005">
    <property type="protein sequence ID" value="GAB0190138.1"/>
    <property type="molecule type" value="Genomic_DNA"/>
</dbReference>
<proteinExistence type="predicted"/>
<reference evidence="1 2" key="1">
    <citation type="submission" date="2024-06" db="EMBL/GenBank/DDBJ databases">
        <title>The draft genome of Grus japonensis, version 3.</title>
        <authorList>
            <person name="Nabeshima K."/>
            <person name="Suzuki S."/>
            <person name="Onuma M."/>
        </authorList>
    </citation>
    <scope>NUCLEOTIDE SEQUENCE [LARGE SCALE GENOMIC DNA]</scope>
    <source>
        <strain evidence="1 2">451A</strain>
    </source>
</reference>
<comment type="caution">
    <text evidence="1">The sequence shown here is derived from an EMBL/GenBank/DDBJ whole genome shotgun (WGS) entry which is preliminary data.</text>
</comment>
<organism evidence="1 2">
    <name type="scientific">Grus japonensis</name>
    <name type="common">Japanese crane</name>
    <name type="synonym">Red-crowned crane</name>
    <dbReference type="NCBI Taxonomy" id="30415"/>
    <lineage>
        <taxon>Eukaryota</taxon>
        <taxon>Metazoa</taxon>
        <taxon>Chordata</taxon>
        <taxon>Craniata</taxon>
        <taxon>Vertebrata</taxon>
        <taxon>Euteleostomi</taxon>
        <taxon>Archelosauria</taxon>
        <taxon>Archosauria</taxon>
        <taxon>Dinosauria</taxon>
        <taxon>Saurischia</taxon>
        <taxon>Theropoda</taxon>
        <taxon>Coelurosauria</taxon>
        <taxon>Aves</taxon>
        <taxon>Neognathae</taxon>
        <taxon>Neoaves</taxon>
        <taxon>Gruiformes</taxon>
        <taxon>Gruidae</taxon>
        <taxon>Grus</taxon>
    </lineage>
</organism>
<evidence type="ECO:0000313" key="1">
    <source>
        <dbReference type="EMBL" id="GAB0190138.1"/>
    </source>
</evidence>
<name>A0ABC9WXI8_GRUJA</name>
<dbReference type="Proteomes" id="UP001623348">
    <property type="component" value="Unassembled WGS sequence"/>
</dbReference>
<gene>
    <name evidence="1" type="ORF">GRJ2_001479100</name>
</gene>
<accession>A0ABC9WXI8</accession>
<evidence type="ECO:0000313" key="2">
    <source>
        <dbReference type="Proteomes" id="UP001623348"/>
    </source>
</evidence>
<dbReference type="AlphaFoldDB" id="A0ABC9WXI8"/>
<protein>
    <submittedName>
        <fullName evidence="1">Mitochondrial enolase superfamily member 1</fullName>
    </submittedName>
</protein>
<dbReference type="PANTHER" id="PTHR33332">
    <property type="entry name" value="REVERSE TRANSCRIPTASE DOMAIN-CONTAINING PROTEIN"/>
    <property type="match status" value="1"/>
</dbReference>